<evidence type="ECO:0000256" key="1">
    <source>
        <dbReference type="SAM" id="MobiDB-lite"/>
    </source>
</evidence>
<name>A0A811ZR89_NYCPR</name>
<evidence type="ECO:0000259" key="2">
    <source>
        <dbReference type="Pfam" id="PF17976"/>
    </source>
</evidence>
<organism evidence="3 4">
    <name type="scientific">Nyctereutes procyonoides</name>
    <name type="common">Raccoon dog</name>
    <name type="synonym">Canis procyonoides</name>
    <dbReference type="NCBI Taxonomy" id="34880"/>
    <lineage>
        <taxon>Eukaryota</taxon>
        <taxon>Metazoa</taxon>
        <taxon>Chordata</taxon>
        <taxon>Craniata</taxon>
        <taxon>Vertebrata</taxon>
        <taxon>Euteleostomi</taxon>
        <taxon>Mammalia</taxon>
        <taxon>Eutheria</taxon>
        <taxon>Laurasiatheria</taxon>
        <taxon>Carnivora</taxon>
        <taxon>Caniformia</taxon>
        <taxon>Canidae</taxon>
        <taxon>Nyctereutes</taxon>
    </lineage>
</organism>
<gene>
    <name evidence="3" type="ORF">NYPRO_LOCUS24402</name>
</gene>
<sequence>MIWPGAWGTEEAEVVLRTRGHPSDLLSPQGEPAGNAAACWAPLINSCDLDQQSIIHVVLRPWSKGQEREGPGGDGPRKAVEGSDREPESLTRVDLSSSVLPAHSVGLAVILSDDSERVLPARRQGNSGRRTYNSFYVYCKGPCQRIQPGKLRVQCSTCQQATLTLAQCYHNVIVYNCQNPLDCSLKMDAIKQALASQDLKECPLLVPSSPPPTTTVHMWSSHCPHSRWTQLPEDNTTSRLGRKGLAF</sequence>
<protein>
    <submittedName>
        <fullName evidence="3">(raccoon dog) hypothetical protein</fullName>
    </submittedName>
</protein>
<dbReference type="Proteomes" id="UP000645828">
    <property type="component" value="Unassembled WGS sequence"/>
</dbReference>
<evidence type="ECO:0000313" key="4">
    <source>
        <dbReference type="Proteomes" id="UP000645828"/>
    </source>
</evidence>
<dbReference type="InterPro" id="IPR041565">
    <property type="entry name" value="Parkin_Znf-RING"/>
</dbReference>
<feature type="region of interest" description="Disordered" evidence="1">
    <location>
        <begin position="62"/>
        <end position="94"/>
    </location>
</feature>
<feature type="domain" description="Parkin RING/Ubox like zinc-binding" evidence="2">
    <location>
        <begin position="134"/>
        <end position="174"/>
    </location>
</feature>
<comment type="caution">
    <text evidence="3">The sequence shown here is derived from an EMBL/GenBank/DDBJ whole genome shotgun (WGS) entry which is preliminary data.</text>
</comment>
<dbReference type="EMBL" id="CAJHUB010000775">
    <property type="protein sequence ID" value="CAD7691608.1"/>
    <property type="molecule type" value="Genomic_DNA"/>
</dbReference>
<accession>A0A811ZR89</accession>
<dbReference type="Pfam" id="PF17976">
    <property type="entry name" value="zf-RING_12"/>
    <property type="match status" value="1"/>
</dbReference>
<reference evidence="3" key="1">
    <citation type="submission" date="2020-12" db="EMBL/GenBank/DDBJ databases">
        <authorList>
            <consortium name="Molecular Ecology Group"/>
        </authorList>
    </citation>
    <scope>NUCLEOTIDE SEQUENCE</scope>
    <source>
        <strain evidence="3">TBG_1078</strain>
    </source>
</reference>
<keyword evidence="4" id="KW-1185">Reference proteome</keyword>
<dbReference type="AlphaFoldDB" id="A0A811ZR89"/>
<evidence type="ECO:0000313" key="3">
    <source>
        <dbReference type="EMBL" id="CAD7691608.1"/>
    </source>
</evidence>
<feature type="compositionally biased region" description="Basic and acidic residues" evidence="1">
    <location>
        <begin position="65"/>
        <end position="91"/>
    </location>
</feature>
<proteinExistence type="predicted"/>